<dbReference type="eggNOG" id="COG0705">
    <property type="taxonomic scope" value="Bacteria"/>
</dbReference>
<reference evidence="2 3" key="1">
    <citation type="submission" date="2013-09" db="EMBL/GenBank/DDBJ databases">
        <authorList>
            <person name="Zeng Z."/>
            <person name="Chen C."/>
        </authorList>
    </citation>
    <scope>NUCLEOTIDE SEQUENCE [LARGE SCALE GENOMIC DNA]</scope>
    <source>
        <strain evidence="2 3">WB 4.1-42</strain>
    </source>
</reference>
<gene>
    <name evidence="2" type="ORF">Q766_08860</name>
</gene>
<dbReference type="AlphaFoldDB" id="A0A0A2MPI7"/>
<feature type="transmembrane region" description="Helical" evidence="1">
    <location>
        <begin position="51"/>
        <end position="68"/>
    </location>
</feature>
<keyword evidence="3" id="KW-1185">Reference proteome</keyword>
<dbReference type="OrthoDB" id="9778341at2"/>
<keyword evidence="1" id="KW-1133">Transmembrane helix</keyword>
<dbReference type="RefSeq" id="WP_026990937.1">
    <property type="nucleotide sequence ID" value="NZ_AUGP01000018.1"/>
</dbReference>
<dbReference type="EMBL" id="JRLY01000005">
    <property type="protein sequence ID" value="KGO93398.1"/>
    <property type="molecule type" value="Genomic_DNA"/>
</dbReference>
<accession>A0A0A2MPI7</accession>
<feature type="transmembrane region" description="Helical" evidence="1">
    <location>
        <begin position="20"/>
        <end position="39"/>
    </location>
</feature>
<evidence type="ECO:0000256" key="1">
    <source>
        <dbReference type="SAM" id="Phobius"/>
    </source>
</evidence>
<evidence type="ECO:0000313" key="3">
    <source>
        <dbReference type="Proteomes" id="UP000030111"/>
    </source>
</evidence>
<dbReference type="STRING" id="1121898.GCA_000422725_02124"/>
<organism evidence="2 3">
    <name type="scientific">Flavobacterium subsaxonicum WB 4.1-42 = DSM 21790</name>
    <dbReference type="NCBI Taxonomy" id="1121898"/>
    <lineage>
        <taxon>Bacteria</taxon>
        <taxon>Pseudomonadati</taxon>
        <taxon>Bacteroidota</taxon>
        <taxon>Flavobacteriia</taxon>
        <taxon>Flavobacteriales</taxon>
        <taxon>Flavobacteriaceae</taxon>
        <taxon>Flavobacterium</taxon>
    </lineage>
</organism>
<dbReference type="Proteomes" id="UP000030111">
    <property type="component" value="Unassembled WGS sequence"/>
</dbReference>
<name>A0A0A2MPI7_9FLAO</name>
<proteinExistence type="predicted"/>
<feature type="transmembrane region" description="Helical" evidence="1">
    <location>
        <begin position="80"/>
        <end position="98"/>
    </location>
</feature>
<feature type="transmembrane region" description="Helical" evidence="1">
    <location>
        <begin position="267"/>
        <end position="287"/>
    </location>
</feature>
<comment type="caution">
    <text evidence="2">The sequence shown here is derived from an EMBL/GenBank/DDBJ whole genome shotgun (WGS) entry which is preliminary data.</text>
</comment>
<evidence type="ECO:0000313" key="2">
    <source>
        <dbReference type="EMBL" id="KGO93398.1"/>
    </source>
</evidence>
<protein>
    <submittedName>
        <fullName evidence="2">Uncharacterized protein</fullName>
    </submittedName>
</protein>
<keyword evidence="1" id="KW-0472">Membrane</keyword>
<sequence>MSFENYIIKAKYLLPPFLKITLYTVGGLALFRWIFSIYFNSIEINEELWELWLPLFLPMLPIFIWLNPRTTILIYKNARSEGSIAIIAMFTMIMMGIITQKYITVTTSKIITLNNVESISKFEKARYYYLDTYEIDTTRIRKYSEISESKFGNKTILTMYFVTPFKTQYAQQPIQYWYGIQFKKLIYNKLTGKQKDNEFKGFTEMCNREVRNHNYYASNLFERLPKSVDSEKYLIAAQQQSNLINNKSNIILRPVFERPQSNNRFTLIWVFYTFLASLAIFMFFLIFPKYSKRLHDKKLTYRMYIDGIKKVFYIK</sequence>
<keyword evidence="1" id="KW-0812">Transmembrane</keyword>